<reference evidence="1" key="1">
    <citation type="submission" date="2020-11" db="EMBL/GenBank/DDBJ databases">
        <authorList>
            <person name="Tran Van P."/>
        </authorList>
    </citation>
    <scope>NUCLEOTIDE SEQUENCE</scope>
</reference>
<organism evidence="1">
    <name type="scientific">Cyprideis torosa</name>
    <dbReference type="NCBI Taxonomy" id="163714"/>
    <lineage>
        <taxon>Eukaryota</taxon>
        <taxon>Metazoa</taxon>
        <taxon>Ecdysozoa</taxon>
        <taxon>Arthropoda</taxon>
        <taxon>Crustacea</taxon>
        <taxon>Oligostraca</taxon>
        <taxon>Ostracoda</taxon>
        <taxon>Podocopa</taxon>
        <taxon>Podocopida</taxon>
        <taxon>Cytherocopina</taxon>
        <taxon>Cytheroidea</taxon>
        <taxon>Cytherideidae</taxon>
        <taxon>Cyprideis</taxon>
    </lineage>
</organism>
<accession>A0A7R8WIQ8</accession>
<sequence>MVNLTSDDLEMPLHTLNGKRMSLEKKIGVNFMNTAGKWTSNIFREYTSEKYKLCYTLFDRKEYEQMEEMEFSLDVEIEFGHERSWNIYLTSGTESVSSTIHNPGLFTNVIKIDHGQKHIAEFSIEENYLLSTDDMPCDSTANYTYSKDGTTRSGMGSILPGLSTLLPALTLSFGHLSPNLTLSWLAPGGKGIGCLDNCLKNQFISGEKYNTSSACQISGFQNVEGLEPCKTLENAKVALYKYVRSSVQSVIKDIPIPQSLKTCEKKCHRSCNQFWYTFKQTEEKQIFSFGKTTLELRNPQKFRTVTTQQWSYSALDMAADIGGYVGALLGISLLSVSHLIIQPLQRMLETQGQK</sequence>
<dbReference type="EMBL" id="OB662228">
    <property type="protein sequence ID" value="CAD7229697.1"/>
    <property type="molecule type" value="Genomic_DNA"/>
</dbReference>
<protein>
    <submittedName>
        <fullName evidence="1">Uncharacterized protein</fullName>
    </submittedName>
</protein>
<name>A0A7R8WIQ8_9CRUS</name>
<evidence type="ECO:0000313" key="1">
    <source>
        <dbReference type="EMBL" id="CAD7229697.1"/>
    </source>
</evidence>
<gene>
    <name evidence="1" type="ORF">CTOB1V02_LOCUS7565</name>
</gene>
<dbReference type="AlphaFoldDB" id="A0A7R8WIQ8"/>
<proteinExistence type="predicted"/>
<dbReference type="OrthoDB" id="5978493at2759"/>